<dbReference type="Gene3D" id="2.40.50.140">
    <property type="entry name" value="Nucleic acid-binding proteins"/>
    <property type="match status" value="1"/>
</dbReference>
<dbReference type="NCBIfam" id="TIGR00499">
    <property type="entry name" value="lysS_bact"/>
    <property type="match status" value="1"/>
</dbReference>
<dbReference type="EMBL" id="WBUI01000015">
    <property type="protein sequence ID" value="KAB2931133.1"/>
    <property type="molecule type" value="Genomic_DNA"/>
</dbReference>
<dbReference type="GO" id="GO:0005524">
    <property type="term" value="F:ATP binding"/>
    <property type="evidence" value="ECO:0007669"/>
    <property type="project" value="UniProtKB-UniRule"/>
</dbReference>
<dbReference type="SUPFAM" id="SSF50249">
    <property type="entry name" value="Nucleic acid-binding proteins"/>
    <property type="match status" value="1"/>
</dbReference>
<keyword evidence="4 8" id="KW-0547">Nucleotide-binding</keyword>
<keyword evidence="8 9" id="KW-0460">Magnesium</keyword>
<dbReference type="Pfam" id="PF00152">
    <property type="entry name" value="tRNA-synt_2"/>
    <property type="match status" value="1"/>
</dbReference>
<comment type="subcellular location">
    <subcellularLocation>
        <location evidence="8">Cytoplasm</location>
    </subcellularLocation>
</comment>
<evidence type="ECO:0000313" key="11">
    <source>
        <dbReference type="EMBL" id="KAB2931133.1"/>
    </source>
</evidence>
<evidence type="ECO:0000256" key="7">
    <source>
        <dbReference type="ARBA" id="ARBA00048573"/>
    </source>
</evidence>
<keyword evidence="8" id="KW-0963">Cytoplasm</keyword>
<dbReference type="InterPro" id="IPR004364">
    <property type="entry name" value="Aa-tRNA-synt_II"/>
</dbReference>
<evidence type="ECO:0000256" key="2">
    <source>
        <dbReference type="ARBA" id="ARBA00022598"/>
    </source>
</evidence>
<dbReference type="NCBIfam" id="NF001756">
    <property type="entry name" value="PRK00484.1"/>
    <property type="match status" value="1"/>
</dbReference>
<feature type="binding site" evidence="8">
    <location>
        <position position="415"/>
    </location>
    <ligand>
        <name>Mg(2+)</name>
        <dbReference type="ChEBI" id="CHEBI:18420"/>
        <label>2</label>
    </ligand>
</feature>
<dbReference type="InterPro" id="IPR006195">
    <property type="entry name" value="aa-tRNA-synth_II"/>
</dbReference>
<dbReference type="CDD" id="cd04322">
    <property type="entry name" value="LysRS_N"/>
    <property type="match status" value="1"/>
</dbReference>
<dbReference type="PANTHER" id="PTHR42918">
    <property type="entry name" value="LYSYL-TRNA SYNTHETASE"/>
    <property type="match status" value="1"/>
</dbReference>
<dbReference type="Proteomes" id="UP000460298">
    <property type="component" value="Unassembled WGS sequence"/>
</dbReference>
<evidence type="ECO:0000256" key="8">
    <source>
        <dbReference type="HAMAP-Rule" id="MF_00252"/>
    </source>
</evidence>
<dbReference type="InterPro" id="IPR012340">
    <property type="entry name" value="NA-bd_OB-fold"/>
</dbReference>
<dbReference type="SUPFAM" id="SSF55681">
    <property type="entry name" value="Class II aaRS and biotin synthetases"/>
    <property type="match status" value="1"/>
</dbReference>
<evidence type="ECO:0000256" key="1">
    <source>
        <dbReference type="ARBA" id="ARBA00008226"/>
    </source>
</evidence>
<dbReference type="GO" id="GO:0004824">
    <property type="term" value="F:lysine-tRNA ligase activity"/>
    <property type="evidence" value="ECO:0007669"/>
    <property type="project" value="UniProtKB-UniRule"/>
</dbReference>
<dbReference type="InterPro" id="IPR004365">
    <property type="entry name" value="NA-bd_OB_tRNA"/>
</dbReference>
<feature type="binding site" evidence="8">
    <location>
        <position position="408"/>
    </location>
    <ligand>
        <name>Mg(2+)</name>
        <dbReference type="ChEBI" id="CHEBI:18420"/>
        <label>1</label>
    </ligand>
</feature>
<sequence>MSEQHNDQFETRLEKLQKVQEKGYQPYLTSFDRKDEVQAILALDPGTYSDTMKLAVAGRIRAKRMMGKAGFLQIEDDTGRMQFYVRRDDEGIDFDVVKALDLGDIVGLTGFPFLTQTGEKTIHATSVVLLAKCLRPLPVVKEADGKVFDAFTNKEQRYRMRYVDLIVNPEVRQTFILRSRIIAYVRSFLQKEGYLEVETPMMQTIPGGATARPFVTHHNALDMQLFLRIAPELYLKRLLVGGFPKVFEVNRNFRNEGISYKHNPEFTMLEVYQAYGSMNSMMELCERLITGACMEVHGTLKIPYGDETIDLKAPWQRLGYFESIEKYGKVVLDAGMDRKMAIDAAVAAGHAAHLFKECRSVWDVADVLFDETVEPNLIQPVMITKYPKEISPLARSNPEDPRFVDRFEPYVAGREIGNAFSELNDPFDQKARFQEQVALREAGDEEGGYMDLDYVRALEYGMPPAGGMGIGIDRLVMLLTNSHSIRDTILFPLMRPEEGEADD</sequence>
<name>A0A833H001_9LEPT</name>
<keyword evidence="6 8" id="KW-0030">Aminoacyl-tRNA synthetase</keyword>
<comment type="catalytic activity">
    <reaction evidence="7 8 9">
        <text>tRNA(Lys) + L-lysine + ATP = L-lysyl-tRNA(Lys) + AMP + diphosphate</text>
        <dbReference type="Rhea" id="RHEA:20792"/>
        <dbReference type="Rhea" id="RHEA-COMP:9696"/>
        <dbReference type="Rhea" id="RHEA-COMP:9697"/>
        <dbReference type="ChEBI" id="CHEBI:30616"/>
        <dbReference type="ChEBI" id="CHEBI:32551"/>
        <dbReference type="ChEBI" id="CHEBI:33019"/>
        <dbReference type="ChEBI" id="CHEBI:78442"/>
        <dbReference type="ChEBI" id="CHEBI:78529"/>
        <dbReference type="ChEBI" id="CHEBI:456215"/>
        <dbReference type="EC" id="6.1.1.6"/>
    </reaction>
</comment>
<keyword evidence="8" id="KW-0648">Protein biosynthesis</keyword>
<organism evidence="11 12">
    <name type="scientific">Leptonema illini</name>
    <dbReference type="NCBI Taxonomy" id="183"/>
    <lineage>
        <taxon>Bacteria</taxon>
        <taxon>Pseudomonadati</taxon>
        <taxon>Spirochaetota</taxon>
        <taxon>Spirochaetia</taxon>
        <taxon>Leptospirales</taxon>
        <taxon>Leptospiraceae</taxon>
        <taxon>Leptonema</taxon>
    </lineage>
</organism>
<dbReference type="InterPro" id="IPR045864">
    <property type="entry name" value="aa-tRNA-synth_II/BPL/LPL"/>
</dbReference>
<dbReference type="GO" id="GO:0000049">
    <property type="term" value="F:tRNA binding"/>
    <property type="evidence" value="ECO:0007669"/>
    <property type="project" value="TreeGrafter"/>
</dbReference>
<keyword evidence="5 8" id="KW-0067">ATP-binding</keyword>
<dbReference type="InterPro" id="IPR002313">
    <property type="entry name" value="Lys-tRNA-ligase_II"/>
</dbReference>
<dbReference type="Gene3D" id="3.30.930.10">
    <property type="entry name" value="Bira Bifunctional Protein, Domain 2"/>
    <property type="match status" value="1"/>
</dbReference>
<comment type="similarity">
    <text evidence="1 8">Belongs to the class-II aminoacyl-tRNA synthetase family.</text>
</comment>
<evidence type="ECO:0000313" key="12">
    <source>
        <dbReference type="Proteomes" id="UP000460298"/>
    </source>
</evidence>
<dbReference type="AlphaFoldDB" id="A0A833H001"/>
<evidence type="ECO:0000256" key="4">
    <source>
        <dbReference type="ARBA" id="ARBA00022741"/>
    </source>
</evidence>
<dbReference type="Pfam" id="PF01336">
    <property type="entry name" value="tRNA_anti-codon"/>
    <property type="match status" value="1"/>
</dbReference>
<dbReference type="PANTHER" id="PTHR42918:SF15">
    <property type="entry name" value="LYSINE--TRNA LIGASE, CHLOROPLASTIC_MITOCHONDRIAL"/>
    <property type="match status" value="1"/>
</dbReference>
<gene>
    <name evidence="8 11" type="primary">lysS</name>
    <name evidence="11" type="ORF">F9K24_14365</name>
</gene>
<comment type="subunit">
    <text evidence="8">Homodimer.</text>
</comment>
<dbReference type="GO" id="GO:0000287">
    <property type="term" value="F:magnesium ion binding"/>
    <property type="evidence" value="ECO:0007669"/>
    <property type="project" value="UniProtKB-UniRule"/>
</dbReference>
<comment type="caution">
    <text evidence="11">The sequence shown here is derived from an EMBL/GenBank/DDBJ whole genome shotgun (WGS) entry which is preliminary data.</text>
</comment>
<feature type="domain" description="Aminoacyl-transfer RNA synthetases class-II family profile" evidence="10">
    <location>
        <begin position="175"/>
        <end position="496"/>
    </location>
</feature>
<dbReference type="CDD" id="cd00775">
    <property type="entry name" value="LysRS_core"/>
    <property type="match status" value="1"/>
</dbReference>
<evidence type="ECO:0000256" key="5">
    <source>
        <dbReference type="ARBA" id="ARBA00022840"/>
    </source>
</evidence>
<reference evidence="11 12" key="1">
    <citation type="submission" date="2019-10" db="EMBL/GenBank/DDBJ databases">
        <title>Extracellular Electron Transfer in a Candidatus Methanoperedens spp. Enrichment Culture.</title>
        <authorList>
            <person name="Berger S."/>
            <person name="Rangel Shaw D."/>
            <person name="Berben T."/>
            <person name="In 'T Zandt M."/>
            <person name="Frank J."/>
            <person name="Reimann J."/>
            <person name="Jetten M.S.M."/>
            <person name="Welte C.U."/>
        </authorList>
    </citation>
    <scope>NUCLEOTIDE SEQUENCE [LARGE SCALE GENOMIC DNA]</scope>
    <source>
        <strain evidence="11">SB12</strain>
    </source>
</reference>
<dbReference type="PROSITE" id="PS50862">
    <property type="entry name" value="AA_TRNA_LIGASE_II"/>
    <property type="match status" value="1"/>
</dbReference>
<keyword evidence="2 8" id="KW-0436">Ligase</keyword>
<proteinExistence type="inferred from homology"/>
<feature type="binding site" evidence="8">
    <location>
        <position position="415"/>
    </location>
    <ligand>
        <name>Mg(2+)</name>
        <dbReference type="ChEBI" id="CHEBI:18420"/>
        <label>1</label>
    </ligand>
</feature>
<evidence type="ECO:0000256" key="6">
    <source>
        <dbReference type="ARBA" id="ARBA00023146"/>
    </source>
</evidence>
<evidence type="ECO:0000256" key="3">
    <source>
        <dbReference type="ARBA" id="ARBA00022723"/>
    </source>
</evidence>
<accession>A0A833H001</accession>
<protein>
    <recommendedName>
        <fullName evidence="8">Lysine--tRNA ligase</fullName>
        <ecNumber evidence="8">6.1.1.6</ecNumber>
    </recommendedName>
    <alternativeName>
        <fullName evidence="8">Lysyl-tRNA synthetase</fullName>
        <shortName evidence="8">LysRS</shortName>
    </alternativeName>
</protein>
<evidence type="ECO:0000256" key="9">
    <source>
        <dbReference type="RuleBase" id="RU000336"/>
    </source>
</evidence>
<dbReference type="PRINTS" id="PR00982">
    <property type="entry name" value="TRNASYNTHLYS"/>
</dbReference>
<dbReference type="InterPro" id="IPR044136">
    <property type="entry name" value="Lys-tRNA-ligase_II_N"/>
</dbReference>
<evidence type="ECO:0000259" key="10">
    <source>
        <dbReference type="PROSITE" id="PS50862"/>
    </source>
</evidence>
<keyword evidence="3 8" id="KW-0479">Metal-binding</keyword>
<dbReference type="GO" id="GO:0006430">
    <property type="term" value="P:lysyl-tRNA aminoacylation"/>
    <property type="evidence" value="ECO:0007669"/>
    <property type="project" value="UniProtKB-UniRule"/>
</dbReference>
<dbReference type="EC" id="6.1.1.6" evidence="8"/>
<comment type="cofactor">
    <cofactor evidence="8 9">
        <name>Mg(2+)</name>
        <dbReference type="ChEBI" id="CHEBI:18420"/>
    </cofactor>
    <text evidence="8 9">Binds 3 Mg(2+) ions per subunit.</text>
</comment>
<dbReference type="HAMAP" id="MF_00252">
    <property type="entry name" value="Lys_tRNA_synth_class2"/>
    <property type="match status" value="1"/>
</dbReference>
<dbReference type="InterPro" id="IPR018149">
    <property type="entry name" value="Lys-tRNA-synth_II_C"/>
</dbReference>
<dbReference type="GO" id="GO:0005829">
    <property type="term" value="C:cytosol"/>
    <property type="evidence" value="ECO:0007669"/>
    <property type="project" value="TreeGrafter"/>
</dbReference>